<dbReference type="OrthoDB" id="5957813at2759"/>
<keyword evidence="8 10" id="KW-0333">Golgi apparatus</keyword>
<evidence type="ECO:0000256" key="8">
    <source>
        <dbReference type="ARBA" id="ARBA00023034"/>
    </source>
</evidence>
<reference evidence="11" key="1">
    <citation type="submission" date="2022-01" db="EMBL/GenBank/DDBJ databases">
        <authorList>
            <person name="King R."/>
        </authorList>
    </citation>
    <scope>NUCLEOTIDE SEQUENCE</scope>
</reference>
<feature type="transmembrane region" description="Helical" evidence="10">
    <location>
        <begin position="12"/>
        <end position="36"/>
    </location>
</feature>
<gene>
    <name evidence="11" type="ORF">CHIRRI_LOCUS4988</name>
</gene>
<keyword evidence="7 10" id="KW-1133">Transmembrane helix</keyword>
<keyword evidence="12" id="KW-1185">Reference proteome</keyword>
<dbReference type="Pfam" id="PF01762">
    <property type="entry name" value="Galactosyl_T"/>
    <property type="match status" value="2"/>
</dbReference>
<keyword evidence="9 10" id="KW-0472">Membrane</keyword>
<name>A0A9N9WQN4_9DIPT</name>
<keyword evidence="4" id="KW-0808">Transferase</keyword>
<keyword evidence="3 10" id="KW-0328">Glycosyltransferase</keyword>
<dbReference type="PANTHER" id="PTHR11214:SF349">
    <property type="entry name" value="BETA-1,3-GALACTOSYLTRANSFERASE BRN"/>
    <property type="match status" value="1"/>
</dbReference>
<evidence type="ECO:0000256" key="4">
    <source>
        <dbReference type="ARBA" id="ARBA00022679"/>
    </source>
</evidence>
<evidence type="ECO:0000313" key="12">
    <source>
        <dbReference type="Proteomes" id="UP001153620"/>
    </source>
</evidence>
<comment type="similarity">
    <text evidence="2 10">Belongs to the glycosyltransferase 31 family.</text>
</comment>
<comment type="subcellular location">
    <subcellularLocation>
        <location evidence="1 10">Golgi apparatus membrane</location>
        <topology evidence="1 10">Single-pass type II membrane protein</topology>
    </subcellularLocation>
</comment>
<protein>
    <recommendedName>
        <fullName evidence="10">Hexosyltransferase</fullName>
        <ecNumber evidence="10">2.4.1.-</ecNumber>
    </recommendedName>
</protein>
<accession>A0A9N9WQN4</accession>
<evidence type="ECO:0000256" key="3">
    <source>
        <dbReference type="ARBA" id="ARBA00022676"/>
    </source>
</evidence>
<dbReference type="EC" id="2.4.1.-" evidence="10"/>
<organism evidence="11 12">
    <name type="scientific">Chironomus riparius</name>
    <dbReference type="NCBI Taxonomy" id="315576"/>
    <lineage>
        <taxon>Eukaryota</taxon>
        <taxon>Metazoa</taxon>
        <taxon>Ecdysozoa</taxon>
        <taxon>Arthropoda</taxon>
        <taxon>Hexapoda</taxon>
        <taxon>Insecta</taxon>
        <taxon>Pterygota</taxon>
        <taxon>Neoptera</taxon>
        <taxon>Endopterygota</taxon>
        <taxon>Diptera</taxon>
        <taxon>Nematocera</taxon>
        <taxon>Chironomoidea</taxon>
        <taxon>Chironomidae</taxon>
        <taxon>Chironominae</taxon>
        <taxon>Chironomus</taxon>
    </lineage>
</organism>
<dbReference type="GO" id="GO:0008194">
    <property type="term" value="F:UDP-glycosyltransferase activity"/>
    <property type="evidence" value="ECO:0007669"/>
    <property type="project" value="TreeGrafter"/>
</dbReference>
<dbReference type="Gene3D" id="3.90.550.50">
    <property type="match status" value="2"/>
</dbReference>
<keyword evidence="5 10" id="KW-0812">Transmembrane</keyword>
<evidence type="ECO:0000256" key="5">
    <source>
        <dbReference type="ARBA" id="ARBA00022692"/>
    </source>
</evidence>
<evidence type="ECO:0000256" key="2">
    <source>
        <dbReference type="ARBA" id="ARBA00008661"/>
    </source>
</evidence>
<dbReference type="Proteomes" id="UP001153620">
    <property type="component" value="Chromosome 2"/>
</dbReference>
<keyword evidence="6 10" id="KW-0735">Signal-anchor</keyword>
<dbReference type="InterPro" id="IPR002659">
    <property type="entry name" value="Glyco_trans_31"/>
</dbReference>
<dbReference type="EMBL" id="OU895878">
    <property type="protein sequence ID" value="CAG9802072.1"/>
    <property type="molecule type" value="Genomic_DNA"/>
</dbReference>
<evidence type="ECO:0000256" key="10">
    <source>
        <dbReference type="RuleBase" id="RU363063"/>
    </source>
</evidence>
<dbReference type="PANTHER" id="PTHR11214">
    <property type="entry name" value="BETA-1,3-N-ACETYLGLUCOSAMINYLTRANSFERASE"/>
    <property type="match status" value="1"/>
</dbReference>
<dbReference type="GO" id="GO:0000139">
    <property type="term" value="C:Golgi membrane"/>
    <property type="evidence" value="ECO:0007669"/>
    <property type="project" value="UniProtKB-SubCell"/>
</dbReference>
<evidence type="ECO:0000256" key="6">
    <source>
        <dbReference type="ARBA" id="ARBA00022968"/>
    </source>
</evidence>
<dbReference type="GO" id="GO:0016758">
    <property type="term" value="F:hexosyltransferase activity"/>
    <property type="evidence" value="ECO:0007669"/>
    <property type="project" value="InterPro"/>
</dbReference>
<dbReference type="InterPro" id="IPR029044">
    <property type="entry name" value="Nucleotide-diphossugar_trans"/>
</dbReference>
<evidence type="ECO:0000256" key="1">
    <source>
        <dbReference type="ARBA" id="ARBA00004323"/>
    </source>
</evidence>
<dbReference type="AlphaFoldDB" id="A0A9N9WQN4"/>
<evidence type="ECO:0000256" key="9">
    <source>
        <dbReference type="ARBA" id="ARBA00023136"/>
    </source>
</evidence>
<evidence type="ECO:0000313" key="11">
    <source>
        <dbReference type="EMBL" id="CAG9802072.1"/>
    </source>
</evidence>
<dbReference type="GO" id="GO:0006493">
    <property type="term" value="P:protein O-linked glycosylation"/>
    <property type="evidence" value="ECO:0007669"/>
    <property type="project" value="TreeGrafter"/>
</dbReference>
<evidence type="ECO:0000256" key="7">
    <source>
        <dbReference type="ARBA" id="ARBA00022989"/>
    </source>
</evidence>
<reference evidence="11" key="2">
    <citation type="submission" date="2022-10" db="EMBL/GenBank/DDBJ databases">
        <authorList>
            <consortium name="ENA_rothamsted_submissions"/>
            <consortium name="culmorum"/>
            <person name="King R."/>
        </authorList>
    </citation>
    <scope>NUCLEOTIDE SEQUENCE</scope>
</reference>
<proteinExistence type="inferred from homology"/>
<sequence length="394" mass="47215">MFPRNRRLYVKLLKFTCLILTILFLFDYFGVFLHIFEVKFEKFEYELNGNINAICYKVRKGEKPDVEPINIAVHSYRHNNENKCKDELQKGLVPHLLIIVKSKNDHFERRNAIRNSWGFEKRFSDVIIRTVFSLGIDQQTHNNQLSEIQKLVDIESERYKDIIQFNFIDEYYNNTLKTIHGMKWCKENCIRSKFYLFVDDDYYVSIKNILAFLRNPVNYPEYLEAYKEQLRKLNQRKLQEIKLINGTNHTEMTNRNLLSFNIELPPNVKLFAGYVFNSRPHRHRSSKWYIPLDEYKYDRWPTYVTAGCFMLSREALQEMYCTSQYTKYFRFDDIFLGIVALKANVEPLHSEEFYYYKAAYSGPASYRYVLATHGYENSNEMLKVWNEVRASGYA</sequence>
<dbReference type="SUPFAM" id="SSF53448">
    <property type="entry name" value="Nucleotide-diphospho-sugar transferases"/>
    <property type="match status" value="1"/>
</dbReference>